<name>A0ABX0GQQ1_9ACTN</name>
<organism evidence="1 2">
    <name type="scientific">Motilibacter deserti</name>
    <dbReference type="NCBI Taxonomy" id="2714956"/>
    <lineage>
        <taxon>Bacteria</taxon>
        <taxon>Bacillati</taxon>
        <taxon>Actinomycetota</taxon>
        <taxon>Actinomycetes</taxon>
        <taxon>Motilibacterales</taxon>
        <taxon>Motilibacteraceae</taxon>
        <taxon>Motilibacter</taxon>
    </lineage>
</organism>
<dbReference type="InterPro" id="IPR006311">
    <property type="entry name" value="TAT_signal"/>
</dbReference>
<evidence type="ECO:0000313" key="2">
    <source>
        <dbReference type="Proteomes" id="UP000800981"/>
    </source>
</evidence>
<sequence length="191" mass="19847">MDDSAQTLPTGSAVDRRTMLKRAGALGVAAVWATPVLQSTGVAYAVGSPPPGGTPVPPGGINQLPLRGVLVVRFDGSPDRVALSIYNGGSTLDRTINNEDSTFITSKIGTWRDASSAERSRFTTFGATTYAGSAALFVTLPAGVAFVDGVTYTFDGSFYNCGDGDKYTTAYRSGSTVYFVRACNESSGGES</sequence>
<reference evidence="1 2" key="1">
    <citation type="submission" date="2020-03" db="EMBL/GenBank/DDBJ databases">
        <title>Two novel Motilibacter sp.</title>
        <authorList>
            <person name="Liu S."/>
        </authorList>
    </citation>
    <scope>NUCLEOTIDE SEQUENCE [LARGE SCALE GENOMIC DNA]</scope>
    <source>
        <strain evidence="1 2">E257</strain>
    </source>
</reference>
<dbReference type="PROSITE" id="PS51318">
    <property type="entry name" value="TAT"/>
    <property type="match status" value="1"/>
</dbReference>
<protein>
    <recommendedName>
        <fullName evidence="3">Secreted protein</fullName>
    </recommendedName>
</protein>
<dbReference type="EMBL" id="JAANNP010000001">
    <property type="protein sequence ID" value="NHC12204.1"/>
    <property type="molecule type" value="Genomic_DNA"/>
</dbReference>
<comment type="caution">
    <text evidence="1">The sequence shown here is derived from an EMBL/GenBank/DDBJ whole genome shotgun (WGS) entry which is preliminary data.</text>
</comment>
<accession>A0ABX0GQQ1</accession>
<evidence type="ECO:0000313" key="1">
    <source>
        <dbReference type="EMBL" id="NHC12204.1"/>
    </source>
</evidence>
<keyword evidence="2" id="KW-1185">Reference proteome</keyword>
<dbReference type="RefSeq" id="WP_166276197.1">
    <property type="nucleotide sequence ID" value="NZ_JAANNP010000001.1"/>
</dbReference>
<dbReference type="Proteomes" id="UP000800981">
    <property type="component" value="Unassembled WGS sequence"/>
</dbReference>
<gene>
    <name evidence="1" type="ORF">G9H71_00210</name>
</gene>
<evidence type="ECO:0008006" key="3">
    <source>
        <dbReference type="Google" id="ProtNLM"/>
    </source>
</evidence>
<proteinExistence type="predicted"/>